<dbReference type="InterPro" id="IPR017452">
    <property type="entry name" value="GPCR_Rhodpsn_7TM"/>
</dbReference>
<evidence type="ECO:0000256" key="7">
    <source>
        <dbReference type="ARBA" id="ARBA00023040"/>
    </source>
</evidence>
<feature type="transmembrane region" description="Helical" evidence="12">
    <location>
        <begin position="63"/>
        <end position="81"/>
    </location>
</feature>
<dbReference type="Pfam" id="PF13853">
    <property type="entry name" value="7tm_4"/>
    <property type="match status" value="1"/>
</dbReference>
<dbReference type="PRINTS" id="PR00245">
    <property type="entry name" value="OLFACTORYR"/>
</dbReference>
<keyword evidence="6 12" id="KW-1133">Transmembrane helix</keyword>
<proteinExistence type="inferred from homology"/>
<evidence type="ECO:0000313" key="14">
    <source>
        <dbReference type="EMBL" id="BAC06081.1"/>
    </source>
</evidence>
<feature type="transmembrane region" description="Helical" evidence="12">
    <location>
        <begin position="26"/>
        <end position="51"/>
    </location>
</feature>
<evidence type="ECO:0000256" key="11">
    <source>
        <dbReference type="RuleBase" id="RU000688"/>
    </source>
</evidence>
<dbReference type="InterPro" id="IPR000725">
    <property type="entry name" value="Olfact_rcpt"/>
</dbReference>
<evidence type="ECO:0000256" key="12">
    <source>
        <dbReference type="RuleBase" id="RU363047"/>
    </source>
</evidence>
<feature type="transmembrane region" description="Helical" evidence="12">
    <location>
        <begin position="101"/>
        <end position="123"/>
    </location>
</feature>
<keyword evidence="3 12" id="KW-0716">Sensory transduction</keyword>
<evidence type="ECO:0000256" key="10">
    <source>
        <dbReference type="ARBA" id="ARBA00023224"/>
    </source>
</evidence>
<organism evidence="14">
    <name type="scientific">Homo sapiens</name>
    <name type="common">Human</name>
    <dbReference type="NCBI Taxonomy" id="9606"/>
    <lineage>
        <taxon>Eukaryota</taxon>
        <taxon>Metazoa</taxon>
        <taxon>Chordata</taxon>
        <taxon>Craniata</taxon>
        <taxon>Vertebrata</taxon>
        <taxon>Euteleostomi</taxon>
        <taxon>Mammalia</taxon>
        <taxon>Eutheria</taxon>
        <taxon>Euarchontoglires</taxon>
        <taxon>Primates</taxon>
        <taxon>Haplorrhini</taxon>
        <taxon>Catarrhini</taxon>
        <taxon>Hominidae</taxon>
        <taxon>Homo</taxon>
    </lineage>
</organism>
<dbReference type="GO" id="GO:0005886">
    <property type="term" value="C:plasma membrane"/>
    <property type="evidence" value="ECO:0007669"/>
    <property type="project" value="UniProtKB-SubCell"/>
</dbReference>
<evidence type="ECO:0000256" key="6">
    <source>
        <dbReference type="ARBA" id="ARBA00022989"/>
    </source>
</evidence>
<dbReference type="PANTHER" id="PTHR26452">
    <property type="entry name" value="OLFACTORY RECEPTOR"/>
    <property type="match status" value="1"/>
</dbReference>
<feature type="transmembrane region" description="Helical" evidence="12">
    <location>
        <begin position="203"/>
        <end position="229"/>
    </location>
</feature>
<comment type="subcellular location">
    <subcellularLocation>
        <location evidence="1 12">Cell membrane</location>
        <topology evidence="1 12">Multi-pass membrane protein</topology>
    </subcellularLocation>
</comment>
<name>Q8NGE6_HUMAN</name>
<dbReference type="GO" id="GO:0004984">
    <property type="term" value="F:olfactory receptor activity"/>
    <property type="evidence" value="ECO:0007669"/>
    <property type="project" value="InterPro"/>
</dbReference>
<evidence type="ECO:0000259" key="13">
    <source>
        <dbReference type="PROSITE" id="PS50262"/>
    </source>
</evidence>
<keyword evidence="10 11" id="KW-0807">Transducer</keyword>
<dbReference type="SMR" id="Q8NGE6"/>
<dbReference type="FunFam" id="1.20.1070.10:FF:000003">
    <property type="entry name" value="Olfactory receptor"/>
    <property type="match status" value="1"/>
</dbReference>
<dbReference type="InterPro" id="IPR000276">
    <property type="entry name" value="GPCR_Rhodpsn"/>
</dbReference>
<dbReference type="PROSITE" id="PS00237">
    <property type="entry name" value="G_PROTEIN_RECEP_F1_1"/>
    <property type="match status" value="1"/>
</dbReference>
<dbReference type="EMBL" id="AB065863">
    <property type="protein sequence ID" value="BAC06081.1"/>
    <property type="molecule type" value="Genomic_DNA"/>
</dbReference>
<keyword evidence="7 11" id="KW-0297">G-protein coupled receptor</keyword>
<dbReference type="InterPro" id="IPR050516">
    <property type="entry name" value="Olfactory_GPCR"/>
</dbReference>
<accession>Q8NGE6</accession>
<sequence length="254" mass="28150">MGDKGTGNHSDVTDFILEGFRVRPEFYILLFFLFLLIYSMVLLGNISVMTIIVTDSQLNTPMYFFLGNLSFIDVSYSTVIAPKAMAHFLSEKKTVSFAGCVAQLFLFALFIVTEGFVLAAMAYDRFSAICNPLLHSVHMSRRLCTQLVAGSYFCGWASSILQVSVTFSVSFCASRVIAHFYCDSYQIEKISCSNLFVNKMVSLSLSVIIILPTIVVIIVSYLYIVSSVLKIPSSEGRKKDFSTCSSHLGVVSLL</sequence>
<keyword evidence="4 11" id="KW-0812">Transmembrane</keyword>
<evidence type="ECO:0000256" key="9">
    <source>
        <dbReference type="ARBA" id="ARBA00023170"/>
    </source>
</evidence>
<dbReference type="PeptideAtlas" id="Q8NGE6"/>
<evidence type="ECO:0000256" key="5">
    <source>
        <dbReference type="ARBA" id="ARBA00022725"/>
    </source>
</evidence>
<feature type="transmembrane region" description="Helical" evidence="12">
    <location>
        <begin position="143"/>
        <end position="161"/>
    </location>
</feature>
<evidence type="ECO:0000256" key="8">
    <source>
        <dbReference type="ARBA" id="ARBA00023136"/>
    </source>
</evidence>
<keyword evidence="8 12" id="KW-0472">Membrane</keyword>
<dbReference type="PRINTS" id="PR00237">
    <property type="entry name" value="GPCRRHODOPSN"/>
</dbReference>
<reference evidence="14" key="1">
    <citation type="submission" date="2001-07" db="EMBL/GenBank/DDBJ databases">
        <title>Genome-wide discovery and analysis of human seven transmembrane helix receptor genes.</title>
        <authorList>
            <person name="Suwa M."/>
            <person name="Sato T."/>
            <person name="Okouchi I."/>
            <person name="Arita M."/>
            <person name="Futami K."/>
            <person name="Matsumoto S."/>
            <person name="Tsutsumi S."/>
            <person name="Aburatani H."/>
            <person name="Asai K."/>
            <person name="Akiyama Y."/>
        </authorList>
    </citation>
    <scope>NUCLEOTIDE SEQUENCE</scope>
    <source>
        <strain evidence="14">CBRC7TM_426</strain>
    </source>
</reference>
<evidence type="ECO:0000256" key="2">
    <source>
        <dbReference type="ARBA" id="ARBA00022475"/>
    </source>
</evidence>
<evidence type="ECO:0000256" key="4">
    <source>
        <dbReference type="ARBA" id="ARBA00022692"/>
    </source>
</evidence>
<dbReference type="PROSITE" id="PS50262">
    <property type="entry name" value="G_PROTEIN_RECEP_F1_2"/>
    <property type="match status" value="1"/>
</dbReference>
<keyword evidence="9 11" id="KW-0675">Receptor</keyword>
<evidence type="ECO:0000256" key="1">
    <source>
        <dbReference type="ARBA" id="ARBA00004651"/>
    </source>
</evidence>
<keyword evidence="2 12" id="KW-1003">Cell membrane</keyword>
<dbReference type="AlphaFoldDB" id="Q8NGE6"/>
<comment type="similarity">
    <text evidence="11">Belongs to the G-protein coupled receptor 1 family.</text>
</comment>
<dbReference type="SUPFAM" id="SSF81321">
    <property type="entry name" value="Family A G protein-coupled receptor-like"/>
    <property type="match status" value="1"/>
</dbReference>
<keyword evidence="5 12" id="KW-0552">Olfaction</keyword>
<dbReference type="GO" id="GO:0004930">
    <property type="term" value="F:G protein-coupled receptor activity"/>
    <property type="evidence" value="ECO:0007669"/>
    <property type="project" value="UniProtKB-KW"/>
</dbReference>
<protein>
    <recommendedName>
        <fullName evidence="12">Olfactory receptor</fullName>
    </recommendedName>
</protein>
<evidence type="ECO:0000256" key="3">
    <source>
        <dbReference type="ARBA" id="ARBA00022606"/>
    </source>
</evidence>
<feature type="domain" description="G-protein coupled receptors family 1 profile" evidence="13">
    <location>
        <begin position="44"/>
        <end position="254"/>
    </location>
</feature>
<dbReference type="Gene3D" id="1.20.1070.10">
    <property type="entry name" value="Rhodopsin 7-helix transmembrane proteins"/>
    <property type="match status" value="1"/>
</dbReference>